<feature type="transmembrane region" description="Helical" evidence="2">
    <location>
        <begin position="259"/>
        <end position="279"/>
    </location>
</feature>
<sequence>MRRSIVVAAALLAIAFLFVGGPSLLFSPSADELAPEETDDPEPELVSFDGVDSGFWPYLNAREAHEKRSPLNVVVRGDANETLWLLAEHGDGDWEEADHDHFEAEELLDFSGNDTDSAMDPDIDPDEANTTIEEHRPIEPTEIPWSEADGATRYAYLDPGPDEDAYWTTETLQLEDGEYYGYRYHVRMYESPNPDDEWVVMQTHSEHFDWFTLRHRVDGVEQAQARLEADLMAIPGVDVQENVQRIFLDNRGPSDADGWATKVDLTAMAVLPLALGLAARRNRGRTRDGSSGRGQYARAETGGGALGRIGNPVDDRLTEYDRERLAAIAERIEVGHLLLVVTIFAVILGVRAGGILLDNTVDTLTVHMIAALLYPIIAIGLPVATYTIANGLERRMDAALVASTSLAAAIWVDYSVMGVDVLPVDVVFQRALVVVALGLIAAGAANRATRGSRFNDMEIAGAGLWALVLVATLLGYL</sequence>
<feature type="transmembrane region" description="Helical" evidence="2">
    <location>
        <begin position="426"/>
        <end position="445"/>
    </location>
</feature>
<dbReference type="KEGG" id="naj:B1756_06910"/>
<gene>
    <name evidence="3" type="ORF">B1756_06910</name>
</gene>
<organism evidence="3 4">
    <name type="scientific">Natrarchaeobaculum aegyptiacum</name>
    <dbReference type="NCBI Taxonomy" id="745377"/>
    <lineage>
        <taxon>Archaea</taxon>
        <taxon>Methanobacteriati</taxon>
        <taxon>Methanobacteriota</taxon>
        <taxon>Stenosarchaea group</taxon>
        <taxon>Halobacteria</taxon>
        <taxon>Halobacteriales</taxon>
        <taxon>Natrialbaceae</taxon>
        <taxon>Natrarchaeobaculum</taxon>
    </lineage>
</organism>
<evidence type="ECO:0000313" key="3">
    <source>
        <dbReference type="EMBL" id="ARS89502.1"/>
    </source>
</evidence>
<name>A0A2Z2HR50_9EURY</name>
<evidence type="ECO:0000256" key="1">
    <source>
        <dbReference type="SAM" id="MobiDB-lite"/>
    </source>
</evidence>
<feature type="region of interest" description="Disordered" evidence="1">
    <location>
        <begin position="282"/>
        <end position="303"/>
    </location>
</feature>
<proteinExistence type="predicted"/>
<dbReference type="Proteomes" id="UP000250088">
    <property type="component" value="Chromosome"/>
</dbReference>
<dbReference type="AlphaFoldDB" id="A0A2Z2HR50"/>
<evidence type="ECO:0000313" key="4">
    <source>
        <dbReference type="Proteomes" id="UP000250088"/>
    </source>
</evidence>
<accession>A0A2Z2HR50</accession>
<keyword evidence="2" id="KW-0472">Membrane</keyword>
<feature type="transmembrane region" description="Helical" evidence="2">
    <location>
        <begin position="369"/>
        <end position="389"/>
    </location>
</feature>
<keyword evidence="2" id="KW-1133">Transmembrane helix</keyword>
<feature type="transmembrane region" description="Helical" evidence="2">
    <location>
        <begin position="396"/>
        <end position="414"/>
    </location>
</feature>
<dbReference type="OrthoDB" id="343201at2157"/>
<dbReference type="EMBL" id="CP019893">
    <property type="protein sequence ID" value="ARS89502.1"/>
    <property type="molecule type" value="Genomic_DNA"/>
</dbReference>
<reference evidence="4" key="1">
    <citation type="submission" date="2017-02" db="EMBL/GenBank/DDBJ databases">
        <title>Natronthermophilus aegyptiacus gen. nov.,sp. nov., an aerobic, extremely halophilic alkalithermophilic archaeon isolated from the athalassohaline Wadi An Natrun, Egypt.</title>
        <authorList>
            <person name="Zhao B."/>
        </authorList>
    </citation>
    <scope>NUCLEOTIDE SEQUENCE [LARGE SCALE GENOMIC DNA]</scope>
    <source>
        <strain evidence="4">JW/NM-HA 15</strain>
    </source>
</reference>
<evidence type="ECO:0000256" key="2">
    <source>
        <dbReference type="SAM" id="Phobius"/>
    </source>
</evidence>
<keyword evidence="2" id="KW-0812">Transmembrane</keyword>
<protein>
    <submittedName>
        <fullName evidence="3">Uncharacterized protein</fullName>
    </submittedName>
</protein>
<feature type="transmembrane region" description="Helical" evidence="2">
    <location>
        <begin position="334"/>
        <end position="357"/>
    </location>
</feature>
<feature type="transmembrane region" description="Helical" evidence="2">
    <location>
        <begin position="457"/>
        <end position="476"/>
    </location>
</feature>
<dbReference type="GeneID" id="32893795"/>
<keyword evidence="4" id="KW-1185">Reference proteome</keyword>
<dbReference type="RefSeq" id="WP_086887878.1">
    <property type="nucleotide sequence ID" value="NZ_CP019893.1"/>
</dbReference>